<name>A0ABW0WBS1_STRNO</name>
<evidence type="ECO:0000313" key="3">
    <source>
        <dbReference type="Proteomes" id="UP001596065"/>
    </source>
</evidence>
<keyword evidence="3" id="KW-1185">Reference proteome</keyword>
<comment type="caution">
    <text evidence="2">The sequence shown here is derived from an EMBL/GenBank/DDBJ whole genome shotgun (WGS) entry which is preliminary data.</text>
</comment>
<dbReference type="Proteomes" id="UP001596065">
    <property type="component" value="Unassembled WGS sequence"/>
</dbReference>
<dbReference type="RefSeq" id="WP_344347274.1">
    <property type="nucleotide sequence ID" value="NZ_BAAASM010000009.1"/>
</dbReference>
<reference evidence="3" key="1">
    <citation type="journal article" date="2019" name="Int. J. Syst. Evol. Microbiol.">
        <title>The Global Catalogue of Microorganisms (GCM) 10K type strain sequencing project: providing services to taxonomists for standard genome sequencing and annotation.</title>
        <authorList>
            <consortium name="The Broad Institute Genomics Platform"/>
            <consortium name="The Broad Institute Genome Sequencing Center for Infectious Disease"/>
            <person name="Wu L."/>
            <person name="Ma J."/>
        </authorList>
    </citation>
    <scope>NUCLEOTIDE SEQUENCE [LARGE SCALE GENOMIC DNA]</scope>
    <source>
        <strain evidence="3">KCTC 5701</strain>
    </source>
</reference>
<organism evidence="2 3">
    <name type="scientific">Streptomyces nogalater</name>
    <dbReference type="NCBI Taxonomy" id="38314"/>
    <lineage>
        <taxon>Bacteria</taxon>
        <taxon>Bacillati</taxon>
        <taxon>Actinomycetota</taxon>
        <taxon>Actinomycetes</taxon>
        <taxon>Kitasatosporales</taxon>
        <taxon>Streptomycetaceae</taxon>
        <taxon>Streptomyces</taxon>
    </lineage>
</organism>
<evidence type="ECO:0000313" key="2">
    <source>
        <dbReference type="EMBL" id="MFC5654504.1"/>
    </source>
</evidence>
<accession>A0ABW0WBS1</accession>
<proteinExistence type="predicted"/>
<sequence length="121" mass="12541">MSAPLEDLHGLVEDLEDEGHSLAGRFRDLVDHIKSEFAHLLGGGKDELDAFVRGLVATLVPELDKVKDEIVAAVFAELRKATGEIKAVVDGTLPAAPAAPADDAAPAASEQVEPAPAPAQG</sequence>
<feature type="region of interest" description="Disordered" evidence="1">
    <location>
        <begin position="95"/>
        <end position="121"/>
    </location>
</feature>
<gene>
    <name evidence="2" type="ORF">ACFP3J_03220</name>
</gene>
<feature type="compositionally biased region" description="Low complexity" evidence="1">
    <location>
        <begin position="95"/>
        <end position="108"/>
    </location>
</feature>
<evidence type="ECO:0000256" key="1">
    <source>
        <dbReference type="SAM" id="MobiDB-lite"/>
    </source>
</evidence>
<protein>
    <submittedName>
        <fullName evidence="2">Uncharacterized protein</fullName>
    </submittedName>
</protein>
<dbReference type="EMBL" id="JBHSOE010000003">
    <property type="protein sequence ID" value="MFC5654504.1"/>
    <property type="molecule type" value="Genomic_DNA"/>
</dbReference>